<keyword evidence="1" id="KW-0547">Nucleotide-binding</keyword>
<evidence type="ECO:0000313" key="5">
    <source>
        <dbReference type="EMBL" id="PZA19952.1"/>
    </source>
</evidence>
<evidence type="ECO:0000256" key="1">
    <source>
        <dbReference type="ARBA" id="ARBA00022741"/>
    </source>
</evidence>
<proteinExistence type="predicted"/>
<feature type="domain" description="Carboxyltransferase" evidence="4">
    <location>
        <begin position="1"/>
        <end position="189"/>
    </location>
</feature>
<dbReference type="SUPFAM" id="SSF50891">
    <property type="entry name" value="Cyclophilin-like"/>
    <property type="match status" value="1"/>
</dbReference>
<name>A0A323V5C2_9ACTN</name>
<dbReference type="AlphaFoldDB" id="A0A323V5C2"/>
<reference evidence="5 6" key="1">
    <citation type="submission" date="2018-06" db="EMBL/GenBank/DDBJ databases">
        <title>Draft genome sequence of Modestobacter versicolor CP153-2.</title>
        <authorList>
            <person name="Gundlapally S.R."/>
        </authorList>
    </citation>
    <scope>NUCLEOTIDE SEQUENCE [LARGE SCALE GENOMIC DNA]</scope>
    <source>
        <strain evidence="5 6">CP153-2</strain>
    </source>
</reference>
<dbReference type="GO" id="GO:0005524">
    <property type="term" value="F:ATP binding"/>
    <property type="evidence" value="ECO:0007669"/>
    <property type="project" value="UniProtKB-KW"/>
</dbReference>
<dbReference type="GO" id="GO:0016787">
    <property type="term" value="F:hydrolase activity"/>
    <property type="evidence" value="ECO:0007669"/>
    <property type="project" value="UniProtKB-KW"/>
</dbReference>
<organism evidence="5 6">
    <name type="scientific">Modestobacter versicolor</name>
    <dbReference type="NCBI Taxonomy" id="429133"/>
    <lineage>
        <taxon>Bacteria</taxon>
        <taxon>Bacillati</taxon>
        <taxon>Actinomycetota</taxon>
        <taxon>Actinomycetes</taxon>
        <taxon>Geodermatophilales</taxon>
        <taxon>Geodermatophilaceae</taxon>
        <taxon>Modestobacter</taxon>
    </lineage>
</organism>
<feature type="non-terminal residue" evidence="5">
    <location>
        <position position="222"/>
    </location>
</feature>
<gene>
    <name evidence="5" type="ORF">DMO24_18010</name>
</gene>
<dbReference type="PANTHER" id="PTHR34698">
    <property type="entry name" value="5-OXOPROLINASE SUBUNIT B"/>
    <property type="match status" value="1"/>
</dbReference>
<dbReference type="Gene3D" id="2.40.100.10">
    <property type="entry name" value="Cyclophilin-like"/>
    <property type="match status" value="1"/>
</dbReference>
<dbReference type="Gene3D" id="3.30.1360.40">
    <property type="match status" value="1"/>
</dbReference>
<accession>A0A323V5C2</accession>
<comment type="caution">
    <text evidence="5">The sequence shown here is derived from an EMBL/GenBank/DDBJ whole genome shotgun (WGS) entry which is preliminary data.</text>
</comment>
<evidence type="ECO:0000259" key="4">
    <source>
        <dbReference type="SMART" id="SM00796"/>
    </source>
</evidence>
<dbReference type="InterPro" id="IPR010016">
    <property type="entry name" value="PxpB"/>
</dbReference>
<dbReference type="PANTHER" id="PTHR34698:SF2">
    <property type="entry name" value="5-OXOPROLINASE SUBUNIT B"/>
    <property type="match status" value="1"/>
</dbReference>
<protein>
    <recommendedName>
        <fullName evidence="4">Carboxyltransferase domain-containing protein</fullName>
    </recommendedName>
</protein>
<dbReference type="Proteomes" id="UP000247602">
    <property type="component" value="Unassembled WGS sequence"/>
</dbReference>
<sequence length="222" mass="22770">MRLLPSGSAALLVELDGLDDVLALYAALAAAPPDGVLDVVPAARTVLLVTDPARTTLAAVADAVRRTTPVPGAQQGGDTVELPVRYDGADLTEAAALLSLSPDELVARHTGSEWTVAFCGFSPGFGYLTQRGAEWDVPRRSTPRTKVPPGSVALAGEFSGVYPRESPGGWQLIGRTDVADGTPGGSTLVDNTAVSTYVDVMASPTDVTTAAAADDPDTGLRA</sequence>
<dbReference type="InterPro" id="IPR029000">
    <property type="entry name" value="Cyclophilin-like_dom_sf"/>
</dbReference>
<dbReference type="OrthoDB" id="9778567at2"/>
<keyword evidence="3" id="KW-0067">ATP-binding</keyword>
<dbReference type="EMBL" id="QKNV01000244">
    <property type="protein sequence ID" value="PZA19952.1"/>
    <property type="molecule type" value="Genomic_DNA"/>
</dbReference>
<dbReference type="Pfam" id="PF02682">
    <property type="entry name" value="CT_C_D"/>
    <property type="match status" value="1"/>
</dbReference>
<evidence type="ECO:0000256" key="3">
    <source>
        <dbReference type="ARBA" id="ARBA00022840"/>
    </source>
</evidence>
<evidence type="ECO:0000313" key="6">
    <source>
        <dbReference type="Proteomes" id="UP000247602"/>
    </source>
</evidence>
<keyword evidence="2" id="KW-0378">Hydrolase</keyword>
<dbReference type="RefSeq" id="WP_110553587.1">
    <property type="nucleotide sequence ID" value="NZ_QKNV01000244.1"/>
</dbReference>
<dbReference type="SMART" id="SM00796">
    <property type="entry name" value="AHS1"/>
    <property type="match status" value="1"/>
</dbReference>
<dbReference type="SUPFAM" id="SSF160467">
    <property type="entry name" value="PH0987 N-terminal domain-like"/>
    <property type="match status" value="1"/>
</dbReference>
<dbReference type="InterPro" id="IPR003833">
    <property type="entry name" value="CT_C_D"/>
</dbReference>
<keyword evidence="6" id="KW-1185">Reference proteome</keyword>
<evidence type="ECO:0000256" key="2">
    <source>
        <dbReference type="ARBA" id="ARBA00022801"/>
    </source>
</evidence>